<dbReference type="Pfam" id="PF02170">
    <property type="entry name" value="PAZ"/>
    <property type="match status" value="1"/>
</dbReference>
<evidence type="ECO:0000256" key="7">
    <source>
        <dbReference type="SAM" id="MobiDB-lite"/>
    </source>
</evidence>
<evidence type="ECO:0000256" key="5">
    <source>
        <dbReference type="ARBA" id="ARBA00023158"/>
    </source>
</evidence>
<dbReference type="InterPro" id="IPR014811">
    <property type="entry name" value="ArgoL1"/>
</dbReference>
<dbReference type="InterPro" id="IPR036397">
    <property type="entry name" value="RNaseH_sf"/>
</dbReference>
<dbReference type="InterPro" id="IPR045246">
    <property type="entry name" value="Piwi_ago-like"/>
</dbReference>
<dbReference type="InterPro" id="IPR003100">
    <property type="entry name" value="PAZ_dom"/>
</dbReference>
<comment type="similarity">
    <text evidence="1">Belongs to the argonaute family. Ago subfamily.</text>
</comment>
<dbReference type="InterPro" id="IPR003165">
    <property type="entry name" value="Piwi"/>
</dbReference>
<reference evidence="10 11" key="1">
    <citation type="journal article" date="2018" name="PLoS Genet.">
        <title>Population sequencing reveals clonal diversity and ancestral inbreeding in the grapevine cultivar Chardonnay.</title>
        <authorList>
            <person name="Roach M.J."/>
            <person name="Johnson D.L."/>
            <person name="Bohlmann J."/>
            <person name="van Vuuren H.J."/>
            <person name="Jones S.J."/>
            <person name="Pretorius I.S."/>
            <person name="Schmidt S.A."/>
            <person name="Borneman A.R."/>
        </authorList>
    </citation>
    <scope>NUCLEOTIDE SEQUENCE [LARGE SCALE GENOMIC DNA]</scope>
    <source>
        <strain evidence="11">cv. Chardonnay</strain>
        <tissue evidence="10">Leaf</tissue>
    </source>
</reference>
<evidence type="ECO:0000256" key="6">
    <source>
        <dbReference type="ARBA" id="ARBA00023274"/>
    </source>
</evidence>
<dbReference type="PANTHER" id="PTHR22891">
    <property type="entry name" value="EUKARYOTIC TRANSLATION INITIATION FACTOR 2C"/>
    <property type="match status" value="1"/>
</dbReference>
<dbReference type="InterPro" id="IPR032474">
    <property type="entry name" value="Argonaute_N"/>
</dbReference>
<evidence type="ECO:0000256" key="2">
    <source>
        <dbReference type="ARBA" id="ARBA00022491"/>
    </source>
</evidence>
<keyword evidence="4" id="KW-0694">RNA-binding</keyword>
<dbReference type="GO" id="GO:0031047">
    <property type="term" value="P:regulatory ncRNA-mediated gene silencing"/>
    <property type="evidence" value="ECO:0007669"/>
    <property type="project" value="UniProtKB-KW"/>
</dbReference>
<dbReference type="InterPro" id="IPR012337">
    <property type="entry name" value="RNaseH-like_sf"/>
</dbReference>
<proteinExistence type="inferred from homology"/>
<dbReference type="GO" id="GO:0006417">
    <property type="term" value="P:regulation of translation"/>
    <property type="evidence" value="ECO:0007669"/>
    <property type="project" value="UniProtKB-KW"/>
</dbReference>
<dbReference type="CDD" id="cd02846">
    <property type="entry name" value="PAZ_argonaute_like"/>
    <property type="match status" value="1"/>
</dbReference>
<feature type="compositionally biased region" description="Low complexity" evidence="7">
    <location>
        <begin position="112"/>
        <end position="134"/>
    </location>
</feature>
<dbReference type="Pfam" id="PF16486">
    <property type="entry name" value="ArgoN"/>
    <property type="match status" value="1"/>
</dbReference>
<protein>
    <submittedName>
        <fullName evidence="10">Protein argonaute 2</fullName>
    </submittedName>
</protein>
<dbReference type="Gene3D" id="2.170.260.10">
    <property type="entry name" value="paz domain"/>
    <property type="match status" value="1"/>
</dbReference>
<dbReference type="EMBL" id="QGNW01000164">
    <property type="protein sequence ID" value="RVW89481.1"/>
    <property type="molecule type" value="Genomic_DNA"/>
</dbReference>
<dbReference type="Gene3D" id="3.40.50.2300">
    <property type="match status" value="1"/>
</dbReference>
<keyword evidence="2" id="KW-0678">Repressor</keyword>
<dbReference type="Pfam" id="PF02171">
    <property type="entry name" value="Piwi"/>
    <property type="match status" value="1"/>
</dbReference>
<dbReference type="SUPFAM" id="SSF53098">
    <property type="entry name" value="Ribonuclease H-like"/>
    <property type="match status" value="1"/>
</dbReference>
<feature type="region of interest" description="Disordered" evidence="7">
    <location>
        <begin position="74"/>
        <end position="147"/>
    </location>
</feature>
<dbReference type="SMART" id="SM00949">
    <property type="entry name" value="PAZ"/>
    <property type="match status" value="1"/>
</dbReference>
<evidence type="ECO:0000256" key="1">
    <source>
        <dbReference type="ARBA" id="ARBA00008201"/>
    </source>
</evidence>
<keyword evidence="5" id="KW-0943">RNA-mediated gene silencing</keyword>
<dbReference type="PROSITE" id="PS50821">
    <property type="entry name" value="PAZ"/>
    <property type="match status" value="1"/>
</dbReference>
<dbReference type="InterPro" id="IPR036085">
    <property type="entry name" value="PAZ_dom_sf"/>
</dbReference>
<feature type="domain" description="PAZ" evidence="8">
    <location>
        <begin position="437"/>
        <end position="552"/>
    </location>
</feature>
<sequence length="1070" mass="119560">MLLVRVRENSFFTFLPSPKSPTTPNSSSYWVNRTFWSFTETSQKSMLTLHAVDAYLASTRYSVDVIDYSFAEMEGRGGRGRGRGDGGGGGSGWRGRGRGRGWGQPTQPWRPSNPVQQPSSNPVGQPVQRWVPNPVQQPQPPTIAPATAAPVGQPVQLWVPNPVQQPQRPRFVPATAAPVGQPVQLWVPNPVQQPQRPRFVPATAATVELPTSSHHDKEAGDKRIPMRRPDKGGTNAVRSVSLRVNHFPVKFKSNRLIMHYDVDIKPEAPPKGRAVKISKATLYMIREKLCVDDPSRFPTSKIAYDGEKNIFSAVELPTGKFKVEISGGEEMKVCSFIVTINLVKQLELQKLSDYLSGVLSFVPRDILQGMDVVMKENPARHMISSGRSFYQFKDSGKDELGYGIIASRGFQHSLKPTAQGLSLCLDYSVVPFFNPISVLEFLKEHVRGFSLREFKRYRSKVEATLKGLKVRVTHRNTGQKFIIAGLTSQDTQNLSFLAEDPERKVLPKKVMLVDYFYEKYGKDIVHKDIPCLDVGKNNRNNYVPMEFCTLVEGQRYTKEILDKDAAQGLKREQLPTPVVRESKICAMVQANDGPCGGGIIDSFGIDVNKNMTALAGRVIGPPELKLGDPSEGKVNKLTVDKDKCQWNLVGKLVVKGIPVDHWAVVDFTAYEQYNRLNTGQFISGFIRRCGKLGIQMRNPLFCETANMYAFREFPVLQELLDKVYKKARCQLQILVCVMARRDAGYGYLKWFSETRLGMVTQCCLSSPANKASDQYLANLALKLNAKLGGSNVELIERLPRFEGEGHVMFIGADVNHPGSQNTTSPSIAAVVATVNWPAANRYAARIRPQAHRMEKIQNFGAMCLELVEAYVQANKVKPEKIVVFRDGVSEGQFDMVLNEELLDLKRAIQGGNYCSTITLIVARKRHLTRLFPKVNDRSFNGNVPPGTVVDTTVVHLSEFDFYLCSHYGTLGTSKPTHYHVLHDEHRFSSDQIQKLIYNLCFTFARCTKPVSLVPPVYYADLAAYRGRLYYDAIVAEVGASAATSSSSAGAWLNDRLYRLHGALENMMFFI</sequence>
<feature type="compositionally biased region" description="Gly residues" evidence="7">
    <location>
        <begin position="85"/>
        <end position="94"/>
    </location>
</feature>
<feature type="region of interest" description="Disordered" evidence="7">
    <location>
        <begin position="211"/>
        <end position="234"/>
    </location>
</feature>
<dbReference type="SUPFAM" id="SSF101690">
    <property type="entry name" value="PAZ domain"/>
    <property type="match status" value="1"/>
</dbReference>
<dbReference type="FunFam" id="2.170.260.10:FF:000008">
    <property type="entry name" value="Protein argonaute 7"/>
    <property type="match status" value="1"/>
</dbReference>
<dbReference type="SMART" id="SM01163">
    <property type="entry name" value="DUF1785"/>
    <property type="match status" value="1"/>
</dbReference>
<dbReference type="AlphaFoldDB" id="A0A438HYE4"/>
<dbReference type="GO" id="GO:1990904">
    <property type="term" value="C:ribonucleoprotein complex"/>
    <property type="evidence" value="ECO:0007669"/>
    <property type="project" value="UniProtKB-KW"/>
</dbReference>
<dbReference type="GO" id="GO:0003723">
    <property type="term" value="F:RNA binding"/>
    <property type="evidence" value="ECO:0007669"/>
    <property type="project" value="UniProtKB-KW"/>
</dbReference>
<evidence type="ECO:0000259" key="8">
    <source>
        <dbReference type="PROSITE" id="PS50821"/>
    </source>
</evidence>
<feature type="compositionally biased region" description="Basic and acidic residues" evidence="7">
    <location>
        <begin position="213"/>
        <end position="231"/>
    </location>
</feature>
<dbReference type="Gene3D" id="3.30.420.10">
    <property type="entry name" value="Ribonuclease H-like superfamily/Ribonuclease H"/>
    <property type="match status" value="1"/>
</dbReference>
<organism evidence="10 11">
    <name type="scientific">Vitis vinifera</name>
    <name type="common">Grape</name>
    <dbReference type="NCBI Taxonomy" id="29760"/>
    <lineage>
        <taxon>Eukaryota</taxon>
        <taxon>Viridiplantae</taxon>
        <taxon>Streptophyta</taxon>
        <taxon>Embryophyta</taxon>
        <taxon>Tracheophyta</taxon>
        <taxon>Spermatophyta</taxon>
        <taxon>Magnoliopsida</taxon>
        <taxon>eudicotyledons</taxon>
        <taxon>Gunneridae</taxon>
        <taxon>Pentapetalae</taxon>
        <taxon>rosids</taxon>
        <taxon>Vitales</taxon>
        <taxon>Vitaceae</taxon>
        <taxon>Viteae</taxon>
        <taxon>Vitis</taxon>
    </lineage>
</organism>
<gene>
    <name evidence="10" type="primary">AGO2_6</name>
    <name evidence="10" type="ORF">CK203_046809</name>
</gene>
<dbReference type="Pfam" id="PF08699">
    <property type="entry name" value="ArgoL1"/>
    <property type="match status" value="1"/>
</dbReference>
<name>A0A438HYE4_VITVI</name>
<dbReference type="CDD" id="cd04657">
    <property type="entry name" value="Piwi_ago-like"/>
    <property type="match status" value="1"/>
</dbReference>
<dbReference type="GO" id="GO:0051607">
    <property type="term" value="P:defense response to virus"/>
    <property type="evidence" value="ECO:0007669"/>
    <property type="project" value="UniProtKB-ARBA"/>
</dbReference>
<dbReference type="Proteomes" id="UP000288805">
    <property type="component" value="Unassembled WGS sequence"/>
</dbReference>
<feature type="domain" description="Piwi" evidence="9">
    <location>
        <begin position="733"/>
        <end position="1031"/>
    </location>
</feature>
<keyword evidence="3" id="KW-0810">Translation regulation</keyword>
<evidence type="ECO:0000256" key="3">
    <source>
        <dbReference type="ARBA" id="ARBA00022845"/>
    </source>
</evidence>
<keyword evidence="6" id="KW-0687">Ribonucleoprotein</keyword>
<comment type="caution">
    <text evidence="10">The sequence shown here is derived from an EMBL/GenBank/DDBJ whole genome shotgun (WGS) entry which is preliminary data.</text>
</comment>
<evidence type="ECO:0000256" key="4">
    <source>
        <dbReference type="ARBA" id="ARBA00022884"/>
    </source>
</evidence>
<evidence type="ECO:0000313" key="11">
    <source>
        <dbReference type="Proteomes" id="UP000288805"/>
    </source>
</evidence>
<dbReference type="PROSITE" id="PS50822">
    <property type="entry name" value="PIWI"/>
    <property type="match status" value="1"/>
</dbReference>
<dbReference type="SMART" id="SM00950">
    <property type="entry name" value="Piwi"/>
    <property type="match status" value="1"/>
</dbReference>
<accession>A0A438HYE4</accession>
<evidence type="ECO:0000259" key="9">
    <source>
        <dbReference type="PROSITE" id="PS50822"/>
    </source>
</evidence>
<evidence type="ECO:0000313" key="10">
    <source>
        <dbReference type="EMBL" id="RVW89481.1"/>
    </source>
</evidence>